<name>A0ABU8VML2_9BURK</name>
<accession>A0ABU8VML2</accession>
<evidence type="ECO:0000313" key="2">
    <source>
        <dbReference type="EMBL" id="MEJ8814220.1"/>
    </source>
</evidence>
<dbReference type="PANTHER" id="PTHR23308">
    <property type="entry name" value="NUCLEAR INHIBITOR OF PROTEIN PHOSPHATASE-1"/>
    <property type="match status" value="1"/>
</dbReference>
<dbReference type="SUPFAM" id="SSF49879">
    <property type="entry name" value="SMAD/FHA domain"/>
    <property type="match status" value="1"/>
</dbReference>
<dbReference type="SMART" id="SM00240">
    <property type="entry name" value="FHA"/>
    <property type="match status" value="1"/>
</dbReference>
<proteinExistence type="predicted"/>
<dbReference type="PROSITE" id="PS50006">
    <property type="entry name" value="FHA_DOMAIN"/>
    <property type="match status" value="1"/>
</dbReference>
<feature type="domain" description="FHA" evidence="1">
    <location>
        <begin position="23"/>
        <end position="72"/>
    </location>
</feature>
<gene>
    <name evidence="2" type="ORF">WKW77_24250</name>
</gene>
<organism evidence="2 3">
    <name type="scientific">Variovorax ureilyticus</name>
    <dbReference type="NCBI Taxonomy" id="1836198"/>
    <lineage>
        <taxon>Bacteria</taxon>
        <taxon>Pseudomonadati</taxon>
        <taxon>Pseudomonadota</taxon>
        <taxon>Betaproteobacteria</taxon>
        <taxon>Burkholderiales</taxon>
        <taxon>Comamonadaceae</taxon>
        <taxon>Variovorax</taxon>
    </lineage>
</organism>
<dbReference type="InterPro" id="IPR050923">
    <property type="entry name" value="Cell_Proc_Reg/RNA_Proc"/>
</dbReference>
<reference evidence="2 3" key="1">
    <citation type="submission" date="2024-03" db="EMBL/GenBank/DDBJ databases">
        <title>Novel species of the genus Variovorax.</title>
        <authorList>
            <person name="Liu Q."/>
            <person name="Xin Y.-H."/>
        </authorList>
    </citation>
    <scope>NUCLEOTIDE SEQUENCE [LARGE SCALE GENOMIC DNA]</scope>
    <source>
        <strain evidence="2 3">KACC 18899</strain>
    </source>
</reference>
<dbReference type="RefSeq" id="WP_340359453.1">
    <property type="nucleotide sequence ID" value="NZ_JBBKZU010000012.1"/>
</dbReference>
<keyword evidence="3" id="KW-1185">Reference proteome</keyword>
<evidence type="ECO:0000313" key="3">
    <source>
        <dbReference type="Proteomes" id="UP001365846"/>
    </source>
</evidence>
<dbReference type="CDD" id="cd00060">
    <property type="entry name" value="FHA"/>
    <property type="match status" value="1"/>
</dbReference>
<dbReference type="Pfam" id="PF00498">
    <property type="entry name" value="FHA"/>
    <property type="match status" value="1"/>
</dbReference>
<dbReference type="EMBL" id="JBBKZU010000012">
    <property type="protein sequence ID" value="MEJ8814220.1"/>
    <property type="molecule type" value="Genomic_DNA"/>
</dbReference>
<dbReference type="Proteomes" id="UP001365846">
    <property type="component" value="Unassembled WGS sequence"/>
</dbReference>
<sequence>MPTLLLMRNANVLRMVHLLEGETRIGRALNNHLVFPCGTVSKTHAVLVRQGRFVTLRDLHSTNGTLVNHDAVSVCPLLDGDTIRVADFEMLFLDRDIPDAEVIESPPQERVEEAAETMPAPLPTPNVGADSTGRRIGGPRGAEWVGDGVAFTLTAQGREIPALITSDALASHFGAFVHAADGASRAVTAYEENYVAINVAAWSRYDATHREPILVRSSDF</sequence>
<protein>
    <submittedName>
        <fullName evidence="2">DUF1488 family protein</fullName>
    </submittedName>
</protein>
<evidence type="ECO:0000259" key="1">
    <source>
        <dbReference type="PROSITE" id="PS50006"/>
    </source>
</evidence>
<dbReference type="InterPro" id="IPR008984">
    <property type="entry name" value="SMAD_FHA_dom_sf"/>
</dbReference>
<dbReference type="InterPro" id="IPR000253">
    <property type="entry name" value="FHA_dom"/>
</dbReference>
<comment type="caution">
    <text evidence="2">The sequence shown here is derived from an EMBL/GenBank/DDBJ whole genome shotgun (WGS) entry which is preliminary data.</text>
</comment>
<dbReference type="Gene3D" id="2.60.200.20">
    <property type="match status" value="1"/>
</dbReference>